<accession>L9KNF6</accession>
<dbReference type="Proteomes" id="UP000011518">
    <property type="component" value="Unassembled WGS sequence"/>
</dbReference>
<evidence type="ECO:0000313" key="2">
    <source>
        <dbReference type="Proteomes" id="UP000011518"/>
    </source>
</evidence>
<dbReference type="AlphaFoldDB" id="L9KNF6"/>
<sequence length="149" mass="16493">MAAPRKPDVRRRGGIGSAPWLREAHQGCGVPATARLLAHGHQHGQRYRSKTVTSSRVLAVRLAVLRQADICGKPSCFIFNSVSQEYGIGSPSWWETTWTQISSGCHLWPEDRPHPQGVHTRDVKSNQESDCVSKNAVPDFHVDNIADLC</sequence>
<dbReference type="InParanoid" id="L9KNF6"/>
<reference evidence="2" key="1">
    <citation type="submission" date="2012-07" db="EMBL/GenBank/DDBJ databases">
        <title>Genome of the Chinese tree shrew, a rising model animal genetically related to primates.</title>
        <authorList>
            <person name="Zhang G."/>
            <person name="Fan Y."/>
            <person name="Yao Y."/>
            <person name="Huang Z."/>
        </authorList>
    </citation>
    <scope>NUCLEOTIDE SEQUENCE [LARGE SCALE GENOMIC DNA]</scope>
</reference>
<organism evidence="1 2">
    <name type="scientific">Tupaia chinensis</name>
    <name type="common">Chinese tree shrew</name>
    <name type="synonym">Tupaia belangeri chinensis</name>
    <dbReference type="NCBI Taxonomy" id="246437"/>
    <lineage>
        <taxon>Eukaryota</taxon>
        <taxon>Metazoa</taxon>
        <taxon>Chordata</taxon>
        <taxon>Craniata</taxon>
        <taxon>Vertebrata</taxon>
        <taxon>Euteleostomi</taxon>
        <taxon>Mammalia</taxon>
        <taxon>Eutheria</taxon>
        <taxon>Euarchontoglires</taxon>
        <taxon>Scandentia</taxon>
        <taxon>Tupaiidae</taxon>
        <taxon>Tupaia</taxon>
    </lineage>
</organism>
<reference evidence="2" key="2">
    <citation type="journal article" date="2013" name="Nat. Commun.">
        <title>Genome of the Chinese tree shrew.</title>
        <authorList>
            <person name="Fan Y."/>
            <person name="Huang Z.Y."/>
            <person name="Cao C.C."/>
            <person name="Chen C.S."/>
            <person name="Chen Y.X."/>
            <person name="Fan D.D."/>
            <person name="He J."/>
            <person name="Hou H.L."/>
            <person name="Hu L."/>
            <person name="Hu X.T."/>
            <person name="Jiang X.T."/>
            <person name="Lai R."/>
            <person name="Lang Y.S."/>
            <person name="Liang B."/>
            <person name="Liao S.G."/>
            <person name="Mu D."/>
            <person name="Ma Y.Y."/>
            <person name="Niu Y.Y."/>
            <person name="Sun X.Q."/>
            <person name="Xia J.Q."/>
            <person name="Xiao J."/>
            <person name="Xiong Z.Q."/>
            <person name="Xu L."/>
            <person name="Yang L."/>
            <person name="Zhang Y."/>
            <person name="Zhao W."/>
            <person name="Zhao X.D."/>
            <person name="Zheng Y.T."/>
            <person name="Zhou J.M."/>
            <person name="Zhu Y.B."/>
            <person name="Zhang G.J."/>
            <person name="Wang J."/>
            <person name="Yao Y.G."/>
        </authorList>
    </citation>
    <scope>NUCLEOTIDE SEQUENCE [LARGE SCALE GENOMIC DNA]</scope>
</reference>
<keyword evidence="2" id="KW-1185">Reference proteome</keyword>
<proteinExistence type="predicted"/>
<evidence type="ECO:0000313" key="1">
    <source>
        <dbReference type="EMBL" id="ELW62687.1"/>
    </source>
</evidence>
<protein>
    <submittedName>
        <fullName evidence="1">Phosphoglycolate phosphatase</fullName>
    </submittedName>
</protein>
<name>L9KNF6_TUPCH</name>
<dbReference type="EMBL" id="KB320805">
    <property type="protein sequence ID" value="ELW62687.1"/>
    <property type="molecule type" value="Genomic_DNA"/>
</dbReference>
<gene>
    <name evidence="1" type="ORF">TREES_T100003086</name>
</gene>
<dbReference type="STRING" id="246437.L9KNF6"/>